<reference evidence="4" key="1">
    <citation type="journal article" date="2014" name="Int. J. Syst. Evol. Microbiol.">
        <title>Complete genome sequence of Corynebacterium casei LMG S-19264T (=DSM 44701T), isolated from a smear-ripened cheese.</title>
        <authorList>
            <consortium name="US DOE Joint Genome Institute (JGI-PGF)"/>
            <person name="Walter F."/>
            <person name="Albersmeier A."/>
            <person name="Kalinowski J."/>
            <person name="Ruckert C."/>
        </authorList>
    </citation>
    <scope>NUCLEOTIDE SEQUENCE</scope>
    <source>
        <strain evidence="4">CGMCC 1.15758</strain>
    </source>
</reference>
<reference evidence="4" key="2">
    <citation type="submission" date="2020-09" db="EMBL/GenBank/DDBJ databases">
        <authorList>
            <person name="Sun Q."/>
            <person name="Zhou Y."/>
        </authorList>
    </citation>
    <scope>NUCLEOTIDE SEQUENCE</scope>
    <source>
        <strain evidence="4">CGMCC 1.15758</strain>
    </source>
</reference>
<dbReference type="Proteomes" id="UP000636949">
    <property type="component" value="Unassembled WGS sequence"/>
</dbReference>
<comment type="caution">
    <text evidence="4">The sequence shown here is derived from an EMBL/GenBank/DDBJ whole genome shotgun (WGS) entry which is preliminary data.</text>
</comment>
<protein>
    <submittedName>
        <fullName evidence="4">Hydrogenase expression/formation protein HypE</fullName>
    </submittedName>
</protein>
<evidence type="ECO:0000313" key="5">
    <source>
        <dbReference type="Proteomes" id="UP000636949"/>
    </source>
</evidence>
<dbReference type="InterPro" id="IPR036676">
    <property type="entry name" value="PurM-like_C_sf"/>
</dbReference>
<dbReference type="Pfam" id="PF02769">
    <property type="entry name" value="AIRS_C"/>
    <property type="match status" value="1"/>
</dbReference>
<dbReference type="PANTHER" id="PTHR30303:SF0">
    <property type="entry name" value="CARBAMOYL DEHYDRATASE HYPE"/>
    <property type="match status" value="1"/>
</dbReference>
<keyword evidence="5" id="KW-1185">Reference proteome</keyword>
<comment type="similarity">
    <text evidence="1">Belongs to the HypE family.</text>
</comment>
<organism evidence="4 5">
    <name type="scientific">Cysteiniphilum litorale</name>
    <dbReference type="NCBI Taxonomy" id="2056700"/>
    <lineage>
        <taxon>Bacteria</taxon>
        <taxon>Pseudomonadati</taxon>
        <taxon>Pseudomonadota</taxon>
        <taxon>Gammaproteobacteria</taxon>
        <taxon>Thiotrichales</taxon>
        <taxon>Fastidiosibacteraceae</taxon>
        <taxon>Cysteiniphilum</taxon>
    </lineage>
</organism>
<gene>
    <name evidence="4" type="primary">hypE</name>
    <name evidence="4" type="ORF">GCM10010995_24880</name>
</gene>
<dbReference type="OrthoDB" id="9801934at2"/>
<dbReference type="PIRSF" id="PIRSF005644">
    <property type="entry name" value="Hdrgns_mtr_HypE"/>
    <property type="match status" value="1"/>
</dbReference>
<dbReference type="InterPro" id="IPR011854">
    <property type="entry name" value="HypE"/>
</dbReference>
<dbReference type="SUPFAM" id="SSF56042">
    <property type="entry name" value="PurM C-terminal domain-like"/>
    <property type="match status" value="1"/>
</dbReference>
<feature type="domain" description="PurM-like C-terminal" evidence="3">
    <location>
        <begin position="169"/>
        <end position="317"/>
    </location>
</feature>
<proteinExistence type="inferred from homology"/>
<dbReference type="EMBL" id="BMJS01000042">
    <property type="protein sequence ID" value="GGG06371.1"/>
    <property type="molecule type" value="Genomic_DNA"/>
</dbReference>
<sequence length="341" mass="36409">MSIKLNFKSGVVDLAMGAGGKAMNRLINQLMKKAFDNEYLSQGEDQATLPNLNGKIAMTTDSYVITPYFFPGGNIGSLAVYGTVNDLAVGGVKPLFLSVGFILEEGLPLSDLKVIVESMAEAAKASHVQLVTGDTKVVEKGKGDGVFINTTGIGVVIDDFVTHEPLAMGDCIIINGAIAEHGVAVMSKREGLSFDCDVKSDAINLNHLLERLHQSGCRIKTMRDPTRGGVAATLNEWASQHQVGISIDESALVVSEEVRSACELLGLDPLFIANEGKVLIVCDESEVEKVLTCLQQDELGKNASVIAKVDKVGNASVNMQTSFGGLRRVDWLSGEQLPRIC</sequence>
<dbReference type="CDD" id="cd02197">
    <property type="entry name" value="HypE"/>
    <property type="match status" value="1"/>
</dbReference>
<dbReference type="AlphaFoldDB" id="A0A8J2Z6L7"/>
<name>A0A8J2Z6L7_9GAMM</name>
<dbReference type="GO" id="GO:0051604">
    <property type="term" value="P:protein maturation"/>
    <property type="evidence" value="ECO:0007669"/>
    <property type="project" value="TreeGrafter"/>
</dbReference>
<evidence type="ECO:0000256" key="1">
    <source>
        <dbReference type="ARBA" id="ARBA00006243"/>
    </source>
</evidence>
<dbReference type="SUPFAM" id="SSF55326">
    <property type="entry name" value="PurM N-terminal domain-like"/>
    <property type="match status" value="1"/>
</dbReference>
<dbReference type="Pfam" id="PF00586">
    <property type="entry name" value="AIRS"/>
    <property type="match status" value="1"/>
</dbReference>
<dbReference type="InterPro" id="IPR036921">
    <property type="entry name" value="PurM-like_N_sf"/>
</dbReference>
<dbReference type="Gene3D" id="3.30.1330.10">
    <property type="entry name" value="PurM-like, N-terminal domain"/>
    <property type="match status" value="1"/>
</dbReference>
<evidence type="ECO:0000259" key="3">
    <source>
        <dbReference type="Pfam" id="PF02769"/>
    </source>
</evidence>
<dbReference type="Gene3D" id="3.90.650.10">
    <property type="entry name" value="PurM-like C-terminal domain"/>
    <property type="match status" value="1"/>
</dbReference>
<evidence type="ECO:0000313" key="4">
    <source>
        <dbReference type="EMBL" id="GGG06371.1"/>
    </source>
</evidence>
<feature type="domain" description="PurM-like N-terminal" evidence="2">
    <location>
        <begin position="43"/>
        <end position="156"/>
    </location>
</feature>
<accession>A0A8J2Z6L7</accession>
<dbReference type="PANTHER" id="PTHR30303">
    <property type="entry name" value="HYDROGENASE ISOENZYMES FORMATION PROTEIN HYPE"/>
    <property type="match status" value="1"/>
</dbReference>
<dbReference type="InterPro" id="IPR010918">
    <property type="entry name" value="PurM-like_C_dom"/>
</dbReference>
<dbReference type="NCBIfam" id="TIGR02124">
    <property type="entry name" value="hypE"/>
    <property type="match status" value="1"/>
</dbReference>
<evidence type="ECO:0000259" key="2">
    <source>
        <dbReference type="Pfam" id="PF00586"/>
    </source>
</evidence>
<dbReference type="InterPro" id="IPR016188">
    <property type="entry name" value="PurM-like_N"/>
</dbReference>
<dbReference type="RefSeq" id="WP_117003796.1">
    <property type="nucleotide sequence ID" value="NZ_BMJS01000042.1"/>
</dbReference>